<accession>A0A5B0NBJ9</accession>
<reference evidence="1 2" key="1">
    <citation type="submission" date="2019-05" db="EMBL/GenBank/DDBJ databases">
        <title>Emergence of the Ug99 lineage of the wheat stem rust pathogen through somatic hybridization.</title>
        <authorList>
            <person name="Li F."/>
            <person name="Upadhyaya N.M."/>
            <person name="Sperschneider J."/>
            <person name="Matny O."/>
            <person name="Nguyen-Phuc H."/>
            <person name="Mago R."/>
            <person name="Raley C."/>
            <person name="Miller M.E."/>
            <person name="Silverstein K.A.T."/>
            <person name="Henningsen E."/>
            <person name="Hirsch C.D."/>
            <person name="Visser B."/>
            <person name="Pretorius Z.A."/>
            <person name="Steffenson B.J."/>
            <person name="Schwessinger B."/>
            <person name="Dodds P.N."/>
            <person name="Figueroa M."/>
        </authorList>
    </citation>
    <scope>NUCLEOTIDE SEQUENCE [LARGE SCALE GENOMIC DNA]</scope>
    <source>
        <strain evidence="1">21-0</strain>
    </source>
</reference>
<dbReference type="Proteomes" id="UP000324748">
    <property type="component" value="Unassembled WGS sequence"/>
</dbReference>
<proteinExistence type="predicted"/>
<protein>
    <submittedName>
        <fullName evidence="1">Uncharacterized protein</fullName>
    </submittedName>
</protein>
<comment type="caution">
    <text evidence="1">The sequence shown here is derived from an EMBL/GenBank/DDBJ whole genome shotgun (WGS) entry which is preliminary data.</text>
</comment>
<dbReference type="AlphaFoldDB" id="A0A5B0NBJ9"/>
<sequence length="124" mass="13986">MSLKAPDNRIYSDESTPICSFRSSSIFLGNDLFIPNRFFCFDYSLFITHSKRTDTARSLNNIRIHSFLVVLSSTPTESTCSAFGSTSICFQELLPVLKSPSNTPIATVVQKLLIDQRPVIQEFR</sequence>
<dbReference type="EMBL" id="VSWC01000105">
    <property type="protein sequence ID" value="KAA1086601.1"/>
    <property type="molecule type" value="Genomic_DNA"/>
</dbReference>
<keyword evidence="2" id="KW-1185">Reference proteome</keyword>
<gene>
    <name evidence="1" type="ORF">PGT21_004928</name>
</gene>
<evidence type="ECO:0000313" key="2">
    <source>
        <dbReference type="Proteomes" id="UP000324748"/>
    </source>
</evidence>
<name>A0A5B0NBJ9_PUCGR</name>
<evidence type="ECO:0000313" key="1">
    <source>
        <dbReference type="EMBL" id="KAA1086601.1"/>
    </source>
</evidence>
<organism evidence="1 2">
    <name type="scientific">Puccinia graminis f. sp. tritici</name>
    <dbReference type="NCBI Taxonomy" id="56615"/>
    <lineage>
        <taxon>Eukaryota</taxon>
        <taxon>Fungi</taxon>
        <taxon>Dikarya</taxon>
        <taxon>Basidiomycota</taxon>
        <taxon>Pucciniomycotina</taxon>
        <taxon>Pucciniomycetes</taxon>
        <taxon>Pucciniales</taxon>
        <taxon>Pucciniaceae</taxon>
        <taxon>Puccinia</taxon>
    </lineage>
</organism>